<dbReference type="InterPro" id="IPR036291">
    <property type="entry name" value="NAD(P)-bd_dom_sf"/>
</dbReference>
<keyword evidence="5" id="KW-1133">Transmembrane helix</keyword>
<reference evidence="6" key="1">
    <citation type="submission" date="2020-04" db="EMBL/GenBank/DDBJ databases">
        <authorList>
            <person name="Zhang T."/>
        </authorList>
    </citation>
    <scope>NUCLEOTIDE SEQUENCE</scope>
    <source>
        <strain evidence="6">HKST-UBA17</strain>
    </source>
</reference>
<dbReference type="GO" id="GO:0042732">
    <property type="term" value="P:D-xylose metabolic process"/>
    <property type="evidence" value="ECO:0007669"/>
    <property type="project" value="InterPro"/>
</dbReference>
<keyword evidence="2" id="KW-0210">Decarboxylase</keyword>
<feature type="transmembrane region" description="Helical" evidence="5">
    <location>
        <begin position="386"/>
        <end position="408"/>
    </location>
</feature>
<dbReference type="Pfam" id="PF13196">
    <property type="entry name" value="DUF4012"/>
    <property type="match status" value="1"/>
</dbReference>
<dbReference type="Gene3D" id="3.40.50.720">
    <property type="entry name" value="NAD(P)-binding Rossmann-like Domain"/>
    <property type="match status" value="1"/>
</dbReference>
<reference evidence="6" key="2">
    <citation type="journal article" date="2021" name="Microbiome">
        <title>Successional dynamics and alternative stable states in a saline activated sludge microbial community over 9 years.</title>
        <authorList>
            <person name="Wang Y."/>
            <person name="Ye J."/>
            <person name="Ju F."/>
            <person name="Liu L."/>
            <person name="Boyd J.A."/>
            <person name="Deng Y."/>
            <person name="Parks D.H."/>
            <person name="Jiang X."/>
            <person name="Yin X."/>
            <person name="Woodcroft B.J."/>
            <person name="Tyson G.W."/>
            <person name="Hugenholtz P."/>
            <person name="Polz M.F."/>
            <person name="Zhang T."/>
        </authorList>
    </citation>
    <scope>NUCLEOTIDE SEQUENCE</scope>
    <source>
        <strain evidence="6">HKST-UBA17</strain>
    </source>
</reference>
<dbReference type="EMBL" id="JAGQLN010000008">
    <property type="protein sequence ID" value="MCA9376809.1"/>
    <property type="molecule type" value="Genomic_DNA"/>
</dbReference>
<evidence type="ECO:0000256" key="5">
    <source>
        <dbReference type="SAM" id="Phobius"/>
    </source>
</evidence>
<dbReference type="InterPro" id="IPR044516">
    <property type="entry name" value="UXS-like"/>
</dbReference>
<dbReference type="PANTHER" id="PTHR43078:SF6">
    <property type="entry name" value="UDP-GLUCURONIC ACID DECARBOXYLASE 1"/>
    <property type="match status" value="1"/>
</dbReference>
<proteinExistence type="predicted"/>
<protein>
    <submittedName>
        <fullName evidence="6">DUF4012 domain-containing protein</fullName>
    </submittedName>
</protein>
<accession>A0A955I2T4</accession>
<comment type="cofactor">
    <cofactor evidence="1">
        <name>NAD(+)</name>
        <dbReference type="ChEBI" id="CHEBI:57540"/>
    </cofactor>
</comment>
<keyword evidence="5" id="KW-0812">Transmembrane</keyword>
<dbReference type="InterPro" id="IPR025101">
    <property type="entry name" value="DUF4012"/>
</dbReference>
<sequence length="1008" mass="113710">MSSEISEVKATTLVSVIIHGANNFGRELAKTLTEQGSKVIVIDVFDKESKDHIQELKKNPNVDFVEFDGMDQLFSTLPRFDYLFYLQFTAITDGQQYSSKDFLDESNKLEKSLKVALKHKAKASIVTSLEKNKRLVEITQMEDGKPKPYSDLEIQRYTETITAEHYDKSGLNVRIIRMGSLLGNSLFGYGDPLLRQILLDAVNSDKITIKGEGLDYHYLIDVEDAVYGLLRLTFDNQTSGEVITLSYPKPLTTLSIAYKLLELDTEAKRIHFDQDSDTFVYQSQYTPAPNAEQYGWKPKHTIEQTFITTLKSLYSYNNKAWEVKKDTESKQGEKSAFSIVQNVKTPFGNIVDKIVSPIRSVLSKLPTSKKDGESGSSVRKISKKDLAIFFVVLVFMLLISFFLITPLANITYGSYRTYQLSKTAYADLQSFDLTSAASKFAEADTQIDRIKTGVSRLSWLFTITGRSELGKDTEIMVFAADYAMKGAEDMAVSLSPLAQYFEEFQPALSFGSDGNPTTTTEYRTYLQELRENRNLLIRASESLRFASAQIETITVENFPSRLQPFITELKANNREVSKLIEPFKETVYFLPEMLGVDERQRYLILLQNPGEIRSTGGWLSSYAIIGIEGGQIRQLDVSDIYDLEGLLVIQGKEYEAPQSMQNALDIKNWSMSLSNWDPDFPTASKDASFFIREAGKAFEIDGVIAMDTNVISMLLEQWGEVKVGEEQVSVTADNLQTKLIEIHNEFEPGSQRKSTFIADLANASITKILTEKDSYPIVADVLYDSLIKKHLLVNLSNSDANLFFSSQGWGGAITNAHLATPVPVEWNWGSNKANLYLEETTDLTMRFVDEDTIRYTYLLSVKNNSTTNTYPEGDYRNYHRILVPEEADLVTSEGFDQTPDEYLEGGKKVFGGFFTVASGSTNQLQLIYELKREEGGYFPLDTTGNSLSLDLLIYKQPGLAPGTYKLSIEYPDTWAVVETSDLNRGVNELTSQFTQERDLSLPLMWEYK</sequence>
<dbReference type="GO" id="GO:0070403">
    <property type="term" value="F:NAD+ binding"/>
    <property type="evidence" value="ECO:0007669"/>
    <property type="project" value="InterPro"/>
</dbReference>
<dbReference type="Proteomes" id="UP000741282">
    <property type="component" value="Unassembled WGS sequence"/>
</dbReference>
<evidence type="ECO:0000313" key="7">
    <source>
        <dbReference type="Proteomes" id="UP000741282"/>
    </source>
</evidence>
<keyword evidence="3" id="KW-0520">NAD</keyword>
<evidence type="ECO:0000256" key="1">
    <source>
        <dbReference type="ARBA" id="ARBA00001911"/>
    </source>
</evidence>
<keyword evidence="5" id="KW-0472">Membrane</keyword>
<evidence type="ECO:0000256" key="3">
    <source>
        <dbReference type="ARBA" id="ARBA00023027"/>
    </source>
</evidence>
<dbReference type="SUPFAM" id="SSF51735">
    <property type="entry name" value="NAD(P)-binding Rossmann-fold domains"/>
    <property type="match status" value="1"/>
</dbReference>
<keyword evidence="4" id="KW-0456">Lyase</keyword>
<name>A0A955I2T4_9BACT</name>
<evidence type="ECO:0000256" key="4">
    <source>
        <dbReference type="ARBA" id="ARBA00023239"/>
    </source>
</evidence>
<comment type="caution">
    <text evidence="6">The sequence shown here is derived from an EMBL/GenBank/DDBJ whole genome shotgun (WGS) entry which is preliminary data.</text>
</comment>
<dbReference type="PANTHER" id="PTHR43078">
    <property type="entry name" value="UDP-GLUCURONIC ACID DECARBOXYLASE-RELATED"/>
    <property type="match status" value="1"/>
</dbReference>
<dbReference type="GO" id="GO:0005737">
    <property type="term" value="C:cytoplasm"/>
    <property type="evidence" value="ECO:0007669"/>
    <property type="project" value="TreeGrafter"/>
</dbReference>
<evidence type="ECO:0000256" key="2">
    <source>
        <dbReference type="ARBA" id="ARBA00022793"/>
    </source>
</evidence>
<dbReference type="Gene3D" id="3.90.25.10">
    <property type="entry name" value="UDP-galactose 4-epimerase, domain 1"/>
    <property type="match status" value="1"/>
</dbReference>
<organism evidence="6 7">
    <name type="scientific">Candidatus Dojkabacteria bacterium</name>
    <dbReference type="NCBI Taxonomy" id="2099670"/>
    <lineage>
        <taxon>Bacteria</taxon>
        <taxon>Candidatus Dojkabacteria</taxon>
    </lineage>
</organism>
<evidence type="ECO:0000313" key="6">
    <source>
        <dbReference type="EMBL" id="MCA9376809.1"/>
    </source>
</evidence>
<gene>
    <name evidence="6" type="ORF">KC685_02725</name>
</gene>
<dbReference type="GO" id="GO:0048040">
    <property type="term" value="F:UDP-glucuronate decarboxylase activity"/>
    <property type="evidence" value="ECO:0007669"/>
    <property type="project" value="TreeGrafter"/>
</dbReference>
<dbReference type="AlphaFoldDB" id="A0A955I2T4"/>